<proteinExistence type="predicted"/>
<reference evidence="3" key="1">
    <citation type="submission" date="2016-11" db="UniProtKB">
        <authorList>
            <consortium name="WormBaseParasite"/>
        </authorList>
    </citation>
    <scope>IDENTIFICATION</scope>
</reference>
<name>A0A1I8I0F8_9PLAT</name>
<dbReference type="Proteomes" id="UP000095280">
    <property type="component" value="Unplaced"/>
</dbReference>
<sequence>MRQVFDARDPHELAEAAAQEEPAQHPAATASQELPLLPCEDCAKVKRKRYAVDEPEGEQAPRDEYLSVHFDYIAGSEEGESVQMEDCIETIIFWVDPIVLLLMKQPTEAQQLPMKDRLRLASLEYWVAKFALFMSMN</sequence>
<accession>A0A1I8I0F8</accession>
<dbReference type="WBParaSite" id="maker-uti_cns_0008911-snap-gene-0.3-mRNA-1">
    <property type="protein sequence ID" value="maker-uti_cns_0008911-snap-gene-0.3-mRNA-1"/>
    <property type="gene ID" value="maker-uti_cns_0008911-snap-gene-0.3"/>
</dbReference>
<keyword evidence="2" id="KW-1185">Reference proteome</keyword>
<organism evidence="2 3">
    <name type="scientific">Macrostomum lignano</name>
    <dbReference type="NCBI Taxonomy" id="282301"/>
    <lineage>
        <taxon>Eukaryota</taxon>
        <taxon>Metazoa</taxon>
        <taxon>Spiralia</taxon>
        <taxon>Lophotrochozoa</taxon>
        <taxon>Platyhelminthes</taxon>
        <taxon>Rhabditophora</taxon>
        <taxon>Macrostomorpha</taxon>
        <taxon>Macrostomida</taxon>
        <taxon>Macrostomidae</taxon>
        <taxon>Macrostomum</taxon>
    </lineage>
</organism>
<dbReference type="AlphaFoldDB" id="A0A1I8I0F8"/>
<protein>
    <submittedName>
        <fullName evidence="3">Uncharacterized protein</fullName>
    </submittedName>
</protein>
<evidence type="ECO:0000256" key="1">
    <source>
        <dbReference type="SAM" id="MobiDB-lite"/>
    </source>
</evidence>
<evidence type="ECO:0000313" key="3">
    <source>
        <dbReference type="WBParaSite" id="maker-uti_cns_0008911-snap-gene-0.3-mRNA-1"/>
    </source>
</evidence>
<feature type="region of interest" description="Disordered" evidence="1">
    <location>
        <begin position="1"/>
        <end position="32"/>
    </location>
</feature>
<feature type="compositionally biased region" description="Low complexity" evidence="1">
    <location>
        <begin position="15"/>
        <end position="30"/>
    </location>
</feature>
<feature type="compositionally biased region" description="Basic and acidic residues" evidence="1">
    <location>
        <begin position="1"/>
        <end position="14"/>
    </location>
</feature>
<evidence type="ECO:0000313" key="2">
    <source>
        <dbReference type="Proteomes" id="UP000095280"/>
    </source>
</evidence>